<evidence type="ECO:0000259" key="3">
    <source>
        <dbReference type="Pfam" id="PF18186"/>
    </source>
</evidence>
<name>A0A261F259_9BIFI</name>
<evidence type="ECO:0000256" key="1">
    <source>
        <dbReference type="SAM" id="Coils"/>
    </source>
</evidence>
<dbReference type="RefSeq" id="WP_094727233.1">
    <property type="nucleotide sequence ID" value="NZ_JBHLWS010000001.1"/>
</dbReference>
<keyword evidence="2" id="KW-0472">Membrane</keyword>
<keyword evidence="1" id="KW-0175">Coiled coil</keyword>
<accession>A0A261F259</accession>
<dbReference type="InterPro" id="IPR040811">
    <property type="entry name" value="SLATT_4"/>
</dbReference>
<comment type="caution">
    <text evidence="4">The sequence shown here is derived from an EMBL/GenBank/DDBJ whole genome shotgun (WGS) entry which is preliminary data.</text>
</comment>
<organism evidence="4 5">
    <name type="scientific">Alloscardovia macacae</name>
    <dbReference type="NCBI Taxonomy" id="1160091"/>
    <lineage>
        <taxon>Bacteria</taxon>
        <taxon>Bacillati</taxon>
        <taxon>Actinomycetota</taxon>
        <taxon>Actinomycetes</taxon>
        <taxon>Bifidobacteriales</taxon>
        <taxon>Bifidobacteriaceae</taxon>
        <taxon>Alloscardovia</taxon>
    </lineage>
</organism>
<keyword evidence="2" id="KW-0812">Transmembrane</keyword>
<dbReference type="Proteomes" id="UP000243657">
    <property type="component" value="Unassembled WGS sequence"/>
</dbReference>
<protein>
    <recommendedName>
        <fullName evidence="3">SMODS and SLOG-associating 2TM effector domain-containing protein</fullName>
    </recommendedName>
</protein>
<evidence type="ECO:0000256" key="2">
    <source>
        <dbReference type="SAM" id="Phobius"/>
    </source>
</evidence>
<feature type="coiled-coil region" evidence="1">
    <location>
        <begin position="87"/>
        <end position="141"/>
    </location>
</feature>
<proteinExistence type="predicted"/>
<evidence type="ECO:0000313" key="4">
    <source>
        <dbReference type="EMBL" id="OZG53210.1"/>
    </source>
</evidence>
<feature type="transmembrane region" description="Helical" evidence="2">
    <location>
        <begin position="64"/>
        <end position="85"/>
    </location>
</feature>
<feature type="transmembrane region" description="Helical" evidence="2">
    <location>
        <begin position="37"/>
        <end position="58"/>
    </location>
</feature>
<dbReference type="EMBL" id="MWWT01000009">
    <property type="protein sequence ID" value="OZG53210.1"/>
    <property type="molecule type" value="Genomic_DNA"/>
</dbReference>
<sequence>MKYQILLDEVRQNFASVVWTHKIQEKQADLYEWQYKCVMTINIVLASITSAGILTVIFNDGFALRLFSALVSLGSLGTTAVLGSFDLKAMSERNKNTANRLVILRNQLIHVIEKLHGEGDIEEINQEYENIMSEVHRVYADAPSTTSKAERKASKALKDNNEYTYTQEEIDRFLPPSLRGEIHNV</sequence>
<keyword evidence="2" id="KW-1133">Transmembrane helix</keyword>
<dbReference type="AlphaFoldDB" id="A0A261F259"/>
<reference evidence="4 5" key="1">
    <citation type="journal article" date="2017" name="BMC Genomics">
        <title>Comparative genomic and phylogenomic analyses of the Bifidobacteriaceae family.</title>
        <authorList>
            <person name="Lugli G.A."/>
            <person name="Milani C."/>
            <person name="Turroni F."/>
            <person name="Duranti S."/>
            <person name="Mancabelli L."/>
            <person name="Mangifesta M."/>
            <person name="Ferrario C."/>
            <person name="Modesto M."/>
            <person name="Mattarelli P."/>
            <person name="Jiri K."/>
            <person name="van Sinderen D."/>
            <person name="Ventura M."/>
        </authorList>
    </citation>
    <scope>NUCLEOTIDE SEQUENCE [LARGE SCALE GENOMIC DNA]</scope>
    <source>
        <strain evidence="4 5">DSM 24762</strain>
    </source>
</reference>
<feature type="domain" description="SMODS and SLOG-associating 2TM effector" evidence="3">
    <location>
        <begin position="7"/>
        <end position="169"/>
    </location>
</feature>
<gene>
    <name evidence="4" type="ORF">ALMA_1512</name>
</gene>
<keyword evidence="5" id="KW-1185">Reference proteome</keyword>
<dbReference type="Pfam" id="PF18186">
    <property type="entry name" value="SLATT_4"/>
    <property type="match status" value="1"/>
</dbReference>
<evidence type="ECO:0000313" key="5">
    <source>
        <dbReference type="Proteomes" id="UP000243657"/>
    </source>
</evidence>
<dbReference type="NCBIfam" id="NF033632">
    <property type="entry name" value="SLATT_4"/>
    <property type="match status" value="1"/>
</dbReference>